<evidence type="ECO:0000256" key="6">
    <source>
        <dbReference type="SAM" id="Coils"/>
    </source>
</evidence>
<keyword evidence="4" id="KW-0378">Hydrolase</keyword>
<evidence type="ECO:0008006" key="12">
    <source>
        <dbReference type="Google" id="ProtNLM"/>
    </source>
</evidence>
<keyword evidence="3" id="KW-0064">Aspartyl protease</keyword>
<dbReference type="InterPro" id="IPR001878">
    <property type="entry name" value="Znf_CCHC"/>
</dbReference>
<dbReference type="InterPro" id="IPR025724">
    <property type="entry name" value="GAG-pre-integrase_dom"/>
</dbReference>
<evidence type="ECO:0000256" key="1">
    <source>
        <dbReference type="ARBA" id="ARBA00022670"/>
    </source>
</evidence>
<dbReference type="Gene3D" id="4.10.60.10">
    <property type="entry name" value="Zinc finger, CCHC-type"/>
    <property type="match status" value="1"/>
</dbReference>
<dbReference type="GO" id="GO:0006508">
    <property type="term" value="P:proteolysis"/>
    <property type="evidence" value="ECO:0007669"/>
    <property type="project" value="UniProtKB-KW"/>
</dbReference>
<proteinExistence type="predicted"/>
<dbReference type="InterPro" id="IPR012337">
    <property type="entry name" value="RNaseH-like_sf"/>
</dbReference>
<evidence type="ECO:0000256" key="2">
    <source>
        <dbReference type="ARBA" id="ARBA00022723"/>
    </source>
</evidence>
<feature type="compositionally biased region" description="Polar residues" evidence="7">
    <location>
        <begin position="453"/>
        <end position="463"/>
    </location>
</feature>
<accession>A0AA38WQH2</accession>
<dbReference type="PANTHER" id="PTHR42648:SF32">
    <property type="entry name" value="RIBONUCLEASE H-LIKE DOMAIN, GAG-PRE-INTEGRASE DOMAIN PROTEIN-RELATED"/>
    <property type="match status" value="1"/>
</dbReference>
<dbReference type="Pfam" id="PF22936">
    <property type="entry name" value="Pol_BBD"/>
    <property type="match status" value="1"/>
</dbReference>
<feature type="region of interest" description="Disordered" evidence="7">
    <location>
        <begin position="398"/>
        <end position="467"/>
    </location>
</feature>
<sequence>MEALPEHWEIYTSCLTMSKDIKTLTLSELYGILLNREQQKKLKKNLIRDTKEPKSNTVALVSDSVTPVATSSSVTITELESSDSDMSEDPEFNESLALLTRSFKKFAKKGNFHKKKPLSITDKPKSEPIDKATAICYNCQGKGHFANDCRYRKSQFAPSSAKSSSKNPKYQRLKEKYKKMKFQRKGKGLIAEDCDWDDVSSDESSDEEDSTPVALMAIVEEPTLALMAKIEEVPEEVPTEAPEASTSATDSSSQVKIPIVPLESLTQLDLVTLDLYKALNGKTSAEKMNIDLRDQLRECQEKIKQLTILEESYKDQVTVNQTLCIEREKALAAKERALAELNAEKVTIKGWSDASKKVDEILASGRNVKNKKGLGFNSGCTRPDRSMLKFGMFVSSIPDPNAPENIPSSSNTHTEGAPKSKKNTGKEKAKNVTPSKTKSPKPKNKVLGGGPSVSGSKSFSQSPAPRLKIDLKQRTMEKKPIPPMSNAKGILGTGPDKGIWYLDSGCSRHMTGSKSVLSNYREERGPAVTFGGNGKGQTRGYGTLTNGVTTFKRVAYVEGLMHNLLSISQLCDKNHKVSFSKKKCKVKNRRKEVILTGVRQADIYIINMNTSTDNFCFVSRASTDTNWLWHKRLSHLNFKTLNKLCINNLVVGLPNFRYTKVSLCSACEKGKQTRASFKSKQISSISSPLQLLHMDLFGPVNVQSIGGKKYTLVIVDEYSRYTWVFFLRSKNDAPEEIILFVRKMEKLNNLSVRSIRSDHGTEFKNSTLETFFDMKGISQNFSSVRTPQQNGVAERRNRTLIEAARSMLSEANLATQFWAEAVNTACYTQNRSLIVKRFRRTPYELFRNRKPSIEHLHIFGCVCYILNNKDNLGKFDSKSDNGIFLGYSSISKTYRVFNKRRQTIEETIHVRFDESGPTFPHPHDNSEINQWADSFFQVPDIPIADPTPQDLPDGFEETPLPSSQTSLPPIINATPITQVTPPELDQPTNSEDFSQTTVSDPTPTDLLPEPSINEASTSGQIYQPPALRWTKDHPIDQVLGNPSSGVKTRRQSGNICLYVNFISENEPKEIDDALRDPAWVLAMQEELAEFIRNNVWLLVPRPRKRTIIGSKWIFRNKLDEIGTIIRNKARLVAQGYRQEEGIDYDETFAPVARLEAIRLFLAYAAHMNFKVFQMDIKNAFLNGKLNEEVYVAQPPGFVDPKFPDHIYVDDIIFGSTNPKLCEKFELLMKTEYKMSMMGELTYFLGLQIKQSEKGIFINQGKYVLDILKKFDLTSCTPMKTPMAPPLSLDKDSKGKPVDVTLYRGMIGSLLYLTASRPDIMYSTCLCARYQAEPKESHLTAVKRIFRYLKGTPNLGLWYSKDSGFDLTAYSDSDFAGCKIDRKSTTGGCHLLGGKLVSWTSKKQNSVSTSTAEAEYVAAGICCAQVLWLRNQLQDYDIQLSKIPIYCDNTSAIAIANNPVLHSKTKHIEVRYHFIRDHVMNGDIELHFVPTEYQLADLFTKPLDVTRFNMLISELGMLNPDD</sequence>
<evidence type="ECO:0000256" key="7">
    <source>
        <dbReference type="SAM" id="MobiDB-lite"/>
    </source>
</evidence>
<dbReference type="GO" id="GO:0004190">
    <property type="term" value="F:aspartic-type endopeptidase activity"/>
    <property type="evidence" value="ECO:0007669"/>
    <property type="project" value="UniProtKB-KW"/>
</dbReference>
<dbReference type="InterPro" id="IPR043502">
    <property type="entry name" value="DNA/RNA_pol_sf"/>
</dbReference>
<keyword evidence="11" id="KW-1185">Reference proteome</keyword>
<evidence type="ECO:0000256" key="4">
    <source>
        <dbReference type="ARBA" id="ARBA00022801"/>
    </source>
</evidence>
<dbReference type="Gene3D" id="3.30.420.10">
    <property type="entry name" value="Ribonuclease H-like superfamily/Ribonuclease H"/>
    <property type="match status" value="1"/>
</dbReference>
<dbReference type="SUPFAM" id="SSF53098">
    <property type="entry name" value="Ribonuclease H-like"/>
    <property type="match status" value="1"/>
</dbReference>
<dbReference type="PROSITE" id="PS50994">
    <property type="entry name" value="INTEGRASE"/>
    <property type="match status" value="1"/>
</dbReference>
<dbReference type="Proteomes" id="UP001172457">
    <property type="component" value="Chromosome 3"/>
</dbReference>
<dbReference type="InterPro" id="IPR036397">
    <property type="entry name" value="RNaseH_sf"/>
</dbReference>
<dbReference type="Pfam" id="PF25597">
    <property type="entry name" value="SH3_retrovirus"/>
    <property type="match status" value="1"/>
</dbReference>
<dbReference type="Pfam" id="PF07727">
    <property type="entry name" value="RVT_2"/>
    <property type="match status" value="2"/>
</dbReference>
<comment type="caution">
    <text evidence="10">The sequence shown here is derived from an EMBL/GenBank/DDBJ whole genome shotgun (WGS) entry which is preliminary data.</text>
</comment>
<dbReference type="SUPFAM" id="SSF56672">
    <property type="entry name" value="DNA/RNA polymerases"/>
    <property type="match status" value="1"/>
</dbReference>
<organism evidence="10 11">
    <name type="scientific">Centaurea solstitialis</name>
    <name type="common">yellow star-thistle</name>
    <dbReference type="NCBI Taxonomy" id="347529"/>
    <lineage>
        <taxon>Eukaryota</taxon>
        <taxon>Viridiplantae</taxon>
        <taxon>Streptophyta</taxon>
        <taxon>Embryophyta</taxon>
        <taxon>Tracheophyta</taxon>
        <taxon>Spermatophyta</taxon>
        <taxon>Magnoliopsida</taxon>
        <taxon>eudicotyledons</taxon>
        <taxon>Gunneridae</taxon>
        <taxon>Pentapetalae</taxon>
        <taxon>asterids</taxon>
        <taxon>campanulids</taxon>
        <taxon>Asterales</taxon>
        <taxon>Asteraceae</taxon>
        <taxon>Carduoideae</taxon>
        <taxon>Cardueae</taxon>
        <taxon>Centaureinae</taxon>
        <taxon>Centaurea</taxon>
    </lineage>
</organism>
<dbReference type="Pfam" id="PF00098">
    <property type="entry name" value="zf-CCHC"/>
    <property type="match status" value="1"/>
</dbReference>
<keyword evidence="5" id="KW-0862">Zinc</keyword>
<dbReference type="CDD" id="cd09272">
    <property type="entry name" value="RNase_HI_RT_Ty1"/>
    <property type="match status" value="1"/>
</dbReference>
<keyword evidence="1" id="KW-0645">Protease</keyword>
<dbReference type="SUPFAM" id="SSF57756">
    <property type="entry name" value="Retrovirus zinc finger-like domains"/>
    <property type="match status" value="1"/>
</dbReference>
<dbReference type="InterPro" id="IPR039537">
    <property type="entry name" value="Retrotran_Ty1/copia-like"/>
</dbReference>
<dbReference type="GO" id="GO:0008270">
    <property type="term" value="F:zinc ion binding"/>
    <property type="evidence" value="ECO:0007669"/>
    <property type="project" value="UniProtKB-KW"/>
</dbReference>
<feature type="region of interest" description="Disordered" evidence="7">
    <location>
        <begin position="942"/>
        <end position="1017"/>
    </location>
</feature>
<dbReference type="InterPro" id="IPR013103">
    <property type="entry name" value="RVT_2"/>
</dbReference>
<name>A0AA38WQH2_9ASTR</name>
<dbReference type="InterPro" id="IPR001584">
    <property type="entry name" value="Integrase_cat-core"/>
</dbReference>
<dbReference type="Pfam" id="PF13976">
    <property type="entry name" value="gag_pre-integrs"/>
    <property type="match status" value="1"/>
</dbReference>
<feature type="domain" description="Integrase catalytic" evidence="9">
    <location>
        <begin position="684"/>
        <end position="850"/>
    </location>
</feature>
<dbReference type="GO" id="GO:0003676">
    <property type="term" value="F:nucleic acid binding"/>
    <property type="evidence" value="ECO:0007669"/>
    <property type="project" value="InterPro"/>
</dbReference>
<feature type="coiled-coil region" evidence="6">
    <location>
        <begin position="282"/>
        <end position="344"/>
    </location>
</feature>
<dbReference type="PROSITE" id="PS50158">
    <property type="entry name" value="ZF_CCHC"/>
    <property type="match status" value="1"/>
</dbReference>
<dbReference type="InterPro" id="IPR036875">
    <property type="entry name" value="Znf_CCHC_sf"/>
</dbReference>
<keyword evidence="5" id="KW-0863">Zinc-finger</keyword>
<dbReference type="InterPro" id="IPR057670">
    <property type="entry name" value="SH3_retrovirus"/>
</dbReference>
<evidence type="ECO:0000256" key="3">
    <source>
        <dbReference type="ARBA" id="ARBA00022750"/>
    </source>
</evidence>
<evidence type="ECO:0000259" key="9">
    <source>
        <dbReference type="PROSITE" id="PS50994"/>
    </source>
</evidence>
<dbReference type="InterPro" id="IPR054722">
    <property type="entry name" value="PolX-like_BBD"/>
</dbReference>
<keyword evidence="6" id="KW-0175">Coiled coil</keyword>
<gene>
    <name evidence="10" type="ORF">OSB04_012080</name>
</gene>
<dbReference type="SMART" id="SM00343">
    <property type="entry name" value="ZnF_C2HC"/>
    <property type="match status" value="1"/>
</dbReference>
<keyword evidence="2" id="KW-0479">Metal-binding</keyword>
<dbReference type="EMBL" id="JARYMX010000003">
    <property type="protein sequence ID" value="KAJ9557466.1"/>
    <property type="molecule type" value="Genomic_DNA"/>
</dbReference>
<feature type="compositionally biased region" description="Polar residues" evidence="7">
    <location>
        <begin position="974"/>
        <end position="1002"/>
    </location>
</feature>
<evidence type="ECO:0000259" key="8">
    <source>
        <dbReference type="PROSITE" id="PS50158"/>
    </source>
</evidence>
<evidence type="ECO:0000256" key="5">
    <source>
        <dbReference type="PROSITE-ProRule" id="PRU00047"/>
    </source>
</evidence>
<reference evidence="10" key="1">
    <citation type="submission" date="2023-03" db="EMBL/GenBank/DDBJ databases">
        <title>Chromosome-scale reference genome and RAD-based genetic map of yellow starthistle (Centaurea solstitialis) reveal putative structural variation and QTLs associated with invader traits.</title>
        <authorList>
            <person name="Reatini B."/>
            <person name="Cang F.A."/>
            <person name="Jiang Q."/>
            <person name="Mckibben M.T.W."/>
            <person name="Barker M.S."/>
            <person name="Rieseberg L.H."/>
            <person name="Dlugosch K.M."/>
        </authorList>
    </citation>
    <scope>NUCLEOTIDE SEQUENCE</scope>
    <source>
        <strain evidence="10">CAN-66</strain>
        <tissue evidence="10">Leaf</tissue>
    </source>
</reference>
<feature type="compositionally biased region" description="Low complexity" evidence="7">
    <location>
        <begin position="958"/>
        <end position="969"/>
    </location>
</feature>
<protein>
    <recommendedName>
        <fullName evidence="12">Retrovirus-related Pol polyprotein from transposon TNT 1-94</fullName>
    </recommendedName>
</protein>
<feature type="domain" description="CCHC-type" evidence="8">
    <location>
        <begin position="136"/>
        <end position="150"/>
    </location>
</feature>
<evidence type="ECO:0000313" key="11">
    <source>
        <dbReference type="Proteomes" id="UP001172457"/>
    </source>
</evidence>
<evidence type="ECO:0000313" key="10">
    <source>
        <dbReference type="EMBL" id="KAJ9557466.1"/>
    </source>
</evidence>
<dbReference type="Pfam" id="PF00665">
    <property type="entry name" value="rve"/>
    <property type="match status" value="1"/>
</dbReference>
<dbReference type="PANTHER" id="PTHR42648">
    <property type="entry name" value="TRANSPOSASE, PUTATIVE-RELATED"/>
    <property type="match status" value="1"/>
</dbReference>
<dbReference type="GO" id="GO:0015074">
    <property type="term" value="P:DNA integration"/>
    <property type="evidence" value="ECO:0007669"/>
    <property type="project" value="InterPro"/>
</dbReference>